<protein>
    <submittedName>
        <fullName evidence="2">Uncharacterized protein</fullName>
    </submittedName>
</protein>
<dbReference type="Proteomes" id="UP001283361">
    <property type="component" value="Unassembled WGS sequence"/>
</dbReference>
<gene>
    <name evidence="2" type="ORF">RRG08_003902</name>
</gene>
<dbReference type="AlphaFoldDB" id="A0AAE0YT31"/>
<reference evidence="2" key="1">
    <citation type="journal article" date="2023" name="G3 (Bethesda)">
        <title>A reference genome for the long-term kleptoplast-retaining sea slug Elysia crispata morphotype clarki.</title>
        <authorList>
            <person name="Eastman K.E."/>
            <person name="Pendleton A.L."/>
            <person name="Shaikh M.A."/>
            <person name="Suttiyut T."/>
            <person name="Ogas R."/>
            <person name="Tomko P."/>
            <person name="Gavelis G."/>
            <person name="Widhalm J.R."/>
            <person name="Wisecaver J.H."/>
        </authorList>
    </citation>
    <scope>NUCLEOTIDE SEQUENCE</scope>
    <source>
        <strain evidence="2">ECLA1</strain>
    </source>
</reference>
<keyword evidence="3" id="KW-1185">Reference proteome</keyword>
<organism evidence="2 3">
    <name type="scientific">Elysia crispata</name>
    <name type="common">lettuce slug</name>
    <dbReference type="NCBI Taxonomy" id="231223"/>
    <lineage>
        <taxon>Eukaryota</taxon>
        <taxon>Metazoa</taxon>
        <taxon>Spiralia</taxon>
        <taxon>Lophotrochozoa</taxon>
        <taxon>Mollusca</taxon>
        <taxon>Gastropoda</taxon>
        <taxon>Heterobranchia</taxon>
        <taxon>Euthyneura</taxon>
        <taxon>Panpulmonata</taxon>
        <taxon>Sacoglossa</taxon>
        <taxon>Placobranchoidea</taxon>
        <taxon>Plakobranchidae</taxon>
        <taxon>Elysia</taxon>
    </lineage>
</organism>
<evidence type="ECO:0000313" key="2">
    <source>
        <dbReference type="EMBL" id="KAK3756784.1"/>
    </source>
</evidence>
<evidence type="ECO:0000313" key="3">
    <source>
        <dbReference type="Proteomes" id="UP001283361"/>
    </source>
</evidence>
<name>A0AAE0YT31_9GAST</name>
<proteinExistence type="predicted"/>
<accession>A0AAE0YT31</accession>
<comment type="caution">
    <text evidence="2">The sequence shown here is derived from an EMBL/GenBank/DDBJ whole genome shotgun (WGS) entry which is preliminary data.</text>
</comment>
<feature type="region of interest" description="Disordered" evidence="1">
    <location>
        <begin position="16"/>
        <end position="45"/>
    </location>
</feature>
<dbReference type="EMBL" id="JAWDGP010005470">
    <property type="protein sequence ID" value="KAK3756784.1"/>
    <property type="molecule type" value="Genomic_DNA"/>
</dbReference>
<evidence type="ECO:0000256" key="1">
    <source>
        <dbReference type="SAM" id="MobiDB-lite"/>
    </source>
</evidence>
<sequence>MIQTRNLADAGSITAVRFRSRPGDSSVEDETKRCAGRPRQGHLLGISPGRQMEQAAVKKCCIFQREGSLGK</sequence>